<dbReference type="GeneID" id="80864237"/>
<protein>
    <submittedName>
        <fullName evidence="1">Uncharacterized protein</fullName>
    </submittedName>
</protein>
<evidence type="ECO:0000313" key="2">
    <source>
        <dbReference type="Proteomes" id="UP001140511"/>
    </source>
</evidence>
<evidence type="ECO:0000313" key="1">
    <source>
        <dbReference type="EMBL" id="KAJ4861385.1"/>
    </source>
</evidence>
<dbReference type="EMBL" id="JAOPEN010000002">
    <property type="protein sequence ID" value="KAJ4861385.1"/>
    <property type="molecule type" value="Genomic_DNA"/>
</dbReference>
<name>A0A9W9BDX8_9HYPO</name>
<reference evidence="1" key="1">
    <citation type="submission" date="2022-09" db="EMBL/GenBank/DDBJ databases">
        <title>Chromosome-level assembly of Trichoderma breve T069, a fungus used in development of biopesticide product.</title>
        <authorList>
            <person name="Lin R."/>
            <person name="Liu T."/>
        </authorList>
    </citation>
    <scope>NUCLEOTIDE SEQUENCE</scope>
    <source>
        <strain evidence="1">T069</strain>
    </source>
</reference>
<keyword evidence="2" id="KW-1185">Reference proteome</keyword>
<proteinExistence type="predicted"/>
<organism evidence="1 2">
    <name type="scientific">Trichoderma breve</name>
    <dbReference type="NCBI Taxonomy" id="2034170"/>
    <lineage>
        <taxon>Eukaryota</taxon>
        <taxon>Fungi</taxon>
        <taxon>Dikarya</taxon>
        <taxon>Ascomycota</taxon>
        <taxon>Pezizomycotina</taxon>
        <taxon>Sordariomycetes</taxon>
        <taxon>Hypocreomycetidae</taxon>
        <taxon>Hypocreales</taxon>
        <taxon>Hypocreaceae</taxon>
        <taxon>Trichoderma</taxon>
    </lineage>
</organism>
<sequence>MSHPPEPPPLFGATSSFITERARQLIQRLRQAQRQIMDTLSPEDASFSNILMPLAQAENAASADRWLVTSYRNFSPDANITATLFEDFELEITLHKNLFNHNAVLRKDELLDC</sequence>
<comment type="caution">
    <text evidence="1">The sequence shown here is derived from an EMBL/GenBank/DDBJ whole genome shotgun (WGS) entry which is preliminary data.</text>
</comment>
<dbReference type="Proteomes" id="UP001140511">
    <property type="component" value="Unassembled WGS sequence"/>
</dbReference>
<dbReference type="AlphaFoldDB" id="A0A9W9BDX8"/>
<accession>A0A9W9BDX8</accession>
<dbReference type="InterPro" id="IPR024080">
    <property type="entry name" value="Neurolysin/TOP_N"/>
</dbReference>
<gene>
    <name evidence="1" type="ORF">T069G_02339</name>
</gene>
<dbReference type="Gene3D" id="1.20.1050.40">
    <property type="entry name" value="Endopeptidase. Chain P, domain 1"/>
    <property type="match status" value="1"/>
</dbReference>
<dbReference type="RefSeq" id="XP_056030441.1">
    <property type="nucleotide sequence ID" value="XM_056169549.1"/>
</dbReference>